<dbReference type="AlphaFoldDB" id="A0A0G0D0H2"/>
<dbReference type="Proteomes" id="UP000034316">
    <property type="component" value="Unassembled WGS sequence"/>
</dbReference>
<keyword evidence="1" id="KW-0472">Membrane</keyword>
<evidence type="ECO:0000313" key="2">
    <source>
        <dbReference type="EMBL" id="KKP87769.1"/>
    </source>
</evidence>
<accession>A0A0G0D0H2</accession>
<dbReference type="InterPro" id="IPR013783">
    <property type="entry name" value="Ig-like_fold"/>
</dbReference>
<keyword evidence="1" id="KW-0812">Transmembrane</keyword>
<reference evidence="2 3" key="1">
    <citation type="journal article" date="2015" name="Nature">
        <title>rRNA introns, odd ribosomes, and small enigmatic genomes across a large radiation of phyla.</title>
        <authorList>
            <person name="Brown C.T."/>
            <person name="Hug L.A."/>
            <person name="Thomas B.C."/>
            <person name="Sharon I."/>
            <person name="Castelle C.J."/>
            <person name="Singh A."/>
            <person name="Wilkins M.J."/>
            <person name="Williams K.H."/>
            <person name="Banfield J.F."/>
        </authorList>
    </citation>
    <scope>NUCLEOTIDE SEQUENCE [LARGE SCALE GENOMIC DNA]</scope>
</reference>
<dbReference type="STRING" id="1618333.UR93_C0032G0005"/>
<gene>
    <name evidence="2" type="ORF">UR93_C0032G0005</name>
</gene>
<dbReference type="Pfam" id="PF17957">
    <property type="entry name" value="Big_7"/>
    <property type="match status" value="1"/>
</dbReference>
<dbReference type="Gene3D" id="2.60.40.10">
    <property type="entry name" value="Immunoglobulins"/>
    <property type="match status" value="2"/>
</dbReference>
<dbReference type="EMBL" id="LBRB01000032">
    <property type="protein sequence ID" value="KKP87769.1"/>
    <property type="molecule type" value="Genomic_DNA"/>
</dbReference>
<evidence type="ECO:0000256" key="1">
    <source>
        <dbReference type="SAM" id="Phobius"/>
    </source>
</evidence>
<sequence>MSNDSLIRTYFKTDNKLTKIDMINKAVTTRKRITTAVFLLVVIFGLYWLIANKPKADDVVQNAVVVGSLYDVDGNPFVGSIFFGKNVVETGVGGDYFFSGLPYGYYAVSFISENGYNYMRYNDEITQLSINDPYLEYSINDLVLVEKGEGKDASTIPPISPPPPAANTPPTVKLINPSKPSTVAYKKGLRATLIAEATDPDGIKNGIVEFWNGNKKLCDAKHNSSDKPNQYSCKINNVAKGSYWVNAVAYDAKSLKGSSDTYIIQVK</sequence>
<evidence type="ECO:0000313" key="3">
    <source>
        <dbReference type="Proteomes" id="UP000034316"/>
    </source>
</evidence>
<comment type="caution">
    <text evidence="2">The sequence shown here is derived from an EMBL/GenBank/DDBJ whole genome shotgun (WGS) entry which is preliminary data.</text>
</comment>
<name>A0A0G0D0H2_9BACT</name>
<feature type="transmembrane region" description="Helical" evidence="1">
    <location>
        <begin position="33"/>
        <end position="50"/>
    </location>
</feature>
<protein>
    <submittedName>
        <fullName evidence="2">Uncharacterized protein</fullName>
    </submittedName>
</protein>
<organism evidence="2 3">
    <name type="scientific">Berkelbacteria bacterium GW2011_GWA2_35_9</name>
    <dbReference type="NCBI Taxonomy" id="1618333"/>
    <lineage>
        <taxon>Bacteria</taxon>
        <taxon>Candidatus Berkelbacteria</taxon>
    </lineage>
</organism>
<keyword evidence="1" id="KW-1133">Transmembrane helix</keyword>
<proteinExistence type="predicted"/>